<evidence type="ECO:0000313" key="1">
    <source>
        <dbReference type="EMBL" id="JAH47145.1"/>
    </source>
</evidence>
<proteinExistence type="predicted"/>
<organism evidence="1">
    <name type="scientific">Anguilla anguilla</name>
    <name type="common">European freshwater eel</name>
    <name type="synonym">Muraena anguilla</name>
    <dbReference type="NCBI Taxonomy" id="7936"/>
    <lineage>
        <taxon>Eukaryota</taxon>
        <taxon>Metazoa</taxon>
        <taxon>Chordata</taxon>
        <taxon>Craniata</taxon>
        <taxon>Vertebrata</taxon>
        <taxon>Euteleostomi</taxon>
        <taxon>Actinopterygii</taxon>
        <taxon>Neopterygii</taxon>
        <taxon>Teleostei</taxon>
        <taxon>Anguilliformes</taxon>
        <taxon>Anguillidae</taxon>
        <taxon>Anguilla</taxon>
    </lineage>
</organism>
<protein>
    <submittedName>
        <fullName evidence="1">Uncharacterized protein</fullName>
    </submittedName>
</protein>
<reference evidence="1" key="2">
    <citation type="journal article" date="2015" name="Fish Shellfish Immunol.">
        <title>Early steps in the European eel (Anguilla anguilla)-Vibrio vulnificus interaction in the gills: Role of the RtxA13 toxin.</title>
        <authorList>
            <person name="Callol A."/>
            <person name="Pajuelo D."/>
            <person name="Ebbesson L."/>
            <person name="Teles M."/>
            <person name="MacKenzie S."/>
            <person name="Amaro C."/>
        </authorList>
    </citation>
    <scope>NUCLEOTIDE SEQUENCE</scope>
</reference>
<dbReference type="EMBL" id="GBXM01061432">
    <property type="protein sequence ID" value="JAH47145.1"/>
    <property type="molecule type" value="Transcribed_RNA"/>
</dbReference>
<accession>A0A0E9T2E0</accession>
<name>A0A0E9T2E0_ANGAN</name>
<reference evidence="1" key="1">
    <citation type="submission" date="2014-11" db="EMBL/GenBank/DDBJ databases">
        <authorList>
            <person name="Amaro Gonzalez C."/>
        </authorList>
    </citation>
    <scope>NUCLEOTIDE SEQUENCE</scope>
</reference>
<sequence length="9" mass="1144">MSGEEWSRY</sequence>